<reference evidence="9" key="2">
    <citation type="submission" date="2020-01" db="EMBL/GenBank/DDBJ databases">
        <title>Population-level Yeast Reference Genomes.</title>
        <authorList>
            <person name="Yue J.-X."/>
        </authorList>
    </citation>
    <scope>NUCLEOTIDE SEQUENCE</scope>
    <source>
        <strain evidence="9">CBS432</strain>
    </source>
</reference>
<feature type="region of interest" description="Disordered" evidence="6">
    <location>
        <begin position="1"/>
        <end position="56"/>
    </location>
</feature>
<evidence type="ECO:0000313" key="9">
    <source>
        <dbReference type="RefSeq" id="XP_033767181.1"/>
    </source>
</evidence>
<proteinExistence type="predicted"/>
<reference evidence="9" key="3">
    <citation type="submission" date="2025-07" db="EMBL/GenBank/DDBJ databases">
        <authorList>
            <consortium name="NCBI Genome Project"/>
        </authorList>
    </citation>
    <scope>NUCLEOTIDE SEQUENCE</scope>
    <source>
        <strain evidence="9">CBS432</strain>
    </source>
</reference>
<feature type="compositionally biased region" description="Low complexity" evidence="6">
    <location>
        <begin position="26"/>
        <end position="39"/>
    </location>
</feature>
<dbReference type="GO" id="GO:0008270">
    <property type="term" value="F:zinc ion binding"/>
    <property type="evidence" value="ECO:0007669"/>
    <property type="project" value="UniProtKB-KW"/>
</dbReference>
<dbReference type="SUPFAM" id="SSF82199">
    <property type="entry name" value="SET domain"/>
    <property type="match status" value="1"/>
</dbReference>
<dbReference type="Pfam" id="PF00856">
    <property type="entry name" value="SET"/>
    <property type="match status" value="1"/>
</dbReference>
<organism evidence="9">
    <name type="scientific">Saccharomyces paradoxus</name>
    <name type="common">Yeast</name>
    <name type="synonym">Saccharomyces douglasii</name>
    <dbReference type="NCBI Taxonomy" id="27291"/>
    <lineage>
        <taxon>Eukaryota</taxon>
        <taxon>Fungi</taxon>
        <taxon>Dikarya</taxon>
        <taxon>Ascomycota</taxon>
        <taxon>Saccharomycotina</taxon>
        <taxon>Saccharomycetes</taxon>
        <taxon>Saccharomycetales</taxon>
        <taxon>Saccharomycetaceae</taxon>
        <taxon>Saccharomyces</taxon>
    </lineage>
</organism>
<dbReference type="Gene3D" id="2.170.270.10">
    <property type="entry name" value="SET domain"/>
    <property type="match status" value="1"/>
</dbReference>
<feature type="compositionally biased region" description="Polar residues" evidence="6">
    <location>
        <begin position="45"/>
        <end position="56"/>
    </location>
</feature>
<dbReference type="InterPro" id="IPR044435">
    <property type="entry name" value="Set3/4_SET"/>
</dbReference>
<reference evidence="9" key="1">
    <citation type="journal article" date="2017" name="Nat. Genet.">
        <title>Contrasting evolutionary genome dynamics between domesticated and wild yeasts.</title>
        <authorList>
            <person name="Yue J.X."/>
            <person name="Li J."/>
            <person name="Aigrain L."/>
            <person name="Hallin J."/>
            <person name="Persson K."/>
            <person name="Oliver K."/>
            <person name="Bergstrom A."/>
            <person name="Coupland P."/>
            <person name="Warringer J."/>
            <person name="Lagomarsino M.C."/>
            <person name="Fischer G."/>
            <person name="Durbin R."/>
            <person name="Liti G."/>
        </authorList>
    </citation>
    <scope>NUCLEOTIDE SEQUENCE</scope>
    <source>
        <strain evidence="9">CBS432</strain>
    </source>
</reference>
<dbReference type="CDD" id="cd19183">
    <property type="entry name" value="SET_SpSET3-like"/>
    <property type="match status" value="1"/>
</dbReference>
<dbReference type="InterPro" id="IPR001214">
    <property type="entry name" value="SET_dom"/>
</dbReference>
<dbReference type="InterPro" id="IPR019786">
    <property type="entry name" value="Zinc_finger_PHD-type_CS"/>
</dbReference>
<dbReference type="InterPro" id="IPR001965">
    <property type="entry name" value="Znf_PHD"/>
</dbReference>
<feature type="region of interest" description="Disordered" evidence="6">
    <location>
        <begin position="125"/>
        <end position="151"/>
    </location>
</feature>
<dbReference type="SUPFAM" id="SSF57903">
    <property type="entry name" value="FYVE/PHD zinc finger"/>
    <property type="match status" value="1"/>
</dbReference>
<dbReference type="SMART" id="SM00317">
    <property type="entry name" value="SET"/>
    <property type="match status" value="1"/>
</dbReference>
<dbReference type="PROSITE" id="PS01359">
    <property type="entry name" value="ZF_PHD_1"/>
    <property type="match status" value="1"/>
</dbReference>
<keyword evidence="3" id="KW-0862">Zinc</keyword>
<dbReference type="GO" id="GO:0034967">
    <property type="term" value="C:Set3 complex"/>
    <property type="evidence" value="ECO:0007669"/>
    <property type="project" value="TreeGrafter"/>
</dbReference>
<dbReference type="InterPro" id="IPR011011">
    <property type="entry name" value="Znf_FYVE_PHD"/>
</dbReference>
<dbReference type="PROSITE" id="PS50016">
    <property type="entry name" value="ZF_PHD_2"/>
    <property type="match status" value="1"/>
</dbReference>
<dbReference type="PANTHER" id="PTHR46462">
    <property type="entry name" value="UPSET, ISOFORM A"/>
    <property type="match status" value="1"/>
</dbReference>
<dbReference type="RefSeq" id="XP_033767181.1">
    <property type="nucleotide sequence ID" value="XM_033911290.1"/>
</dbReference>
<dbReference type="GO" id="GO:0070210">
    <property type="term" value="C:Rpd3L-Expanded complex"/>
    <property type="evidence" value="ECO:0007669"/>
    <property type="project" value="TreeGrafter"/>
</dbReference>
<dbReference type="InterPro" id="IPR046341">
    <property type="entry name" value="SET_dom_sf"/>
</dbReference>
<dbReference type="KEGG" id="spao:SPAR_J01010"/>
<evidence type="ECO:0000256" key="3">
    <source>
        <dbReference type="ARBA" id="ARBA00022833"/>
    </source>
</evidence>
<feature type="domain" description="SET" evidence="8">
    <location>
        <begin position="343"/>
        <end position="472"/>
    </location>
</feature>
<reference evidence="9" key="4">
    <citation type="submission" date="2025-08" db="UniProtKB">
        <authorList>
            <consortium name="RefSeq"/>
        </authorList>
    </citation>
    <scope>IDENTIFICATION</scope>
    <source>
        <strain evidence="9">CBS432</strain>
    </source>
</reference>
<dbReference type="GO" id="GO:0006355">
    <property type="term" value="P:regulation of DNA-templated transcription"/>
    <property type="evidence" value="ECO:0007669"/>
    <property type="project" value="TreeGrafter"/>
</dbReference>
<dbReference type="VEuPathDB" id="FungiDB:SPAR_J01010"/>
<accession>A0A8B8UTY8</accession>
<sequence length="561" mass="63617">MTSPESLSSRHIRQGRTYSTTDKVISRSSSYSSNSSMSKDYSDHTPLSVSSAASETLPSPQYMSIRTFNTMPTAGPTPLHLFQNERGIFNHHSSSSSSKTASTNKRGIAAAVALATAATIPFPLKKQSQEDNSKVPVTRNEPSKQNKVAPSVAAEGIKPKNGCICGSNESKDELFIQCNKCKTWQHKLCYAFKKSDPIKKDFVCKRCDSKKEVQANQVKPMIFPRKMGDDRLFQFSSIVTTSALSANQSVSNIGEQPKKRQLHCTTPTTENSNNIRKKLKHERQVVSSHFLKPLLNGISSSKEAEFKPITISEYKDKYVKMFIDSHYDDDWVVCSNWEDSRSVDIEIRKSSNGRDFGVFITDSCVKGELIQEYLGKIDFQKNYQTNANNDYRLMGTTKPEVLFHPHWPLCIDSREAGGSTRYVRRSCEPNVELITVRPLNEKPRGDNDCRVKFVLRAIRDIHKGEEISIEWQWDLRNPIWEIINSSKDLDSLPDPDKFWLMGSIKTILTNCDCACGYLGHNCPITKIKKFSEEFMRDTKESLSNKSYFNTIMHNCKPQTKF</sequence>
<gene>
    <name evidence="9" type="primary">SET4</name>
    <name evidence="9" type="ORF">SPAR_J01010</name>
</gene>
<evidence type="ECO:0000256" key="2">
    <source>
        <dbReference type="ARBA" id="ARBA00022771"/>
    </source>
</evidence>
<keyword evidence="4" id="KW-0156">Chromatin regulator</keyword>
<dbReference type="OrthoDB" id="20872at2759"/>
<dbReference type="InterPro" id="IPR013083">
    <property type="entry name" value="Znf_RING/FYVE/PHD"/>
</dbReference>
<dbReference type="AlphaFoldDB" id="A0A8B8UTY8"/>
<dbReference type="SMART" id="SM00249">
    <property type="entry name" value="PHD"/>
    <property type="match status" value="1"/>
</dbReference>
<evidence type="ECO:0000259" key="8">
    <source>
        <dbReference type="PROSITE" id="PS50280"/>
    </source>
</evidence>
<dbReference type="GeneID" id="54631510"/>
<keyword evidence="2 5" id="KW-0863">Zinc-finger</keyword>
<feature type="domain" description="PHD-type" evidence="7">
    <location>
        <begin position="160"/>
        <end position="210"/>
    </location>
</feature>
<evidence type="ECO:0000256" key="4">
    <source>
        <dbReference type="ARBA" id="ARBA00022853"/>
    </source>
</evidence>
<evidence type="ECO:0000256" key="5">
    <source>
        <dbReference type="PROSITE-ProRule" id="PRU00146"/>
    </source>
</evidence>
<dbReference type="Pfam" id="PF00628">
    <property type="entry name" value="PHD"/>
    <property type="match status" value="1"/>
</dbReference>
<protein>
    <submittedName>
        <fullName evidence="9">Set4p</fullName>
    </submittedName>
</protein>
<evidence type="ECO:0000256" key="6">
    <source>
        <dbReference type="SAM" id="MobiDB-lite"/>
    </source>
</evidence>
<dbReference type="GO" id="GO:0006325">
    <property type="term" value="P:chromatin organization"/>
    <property type="evidence" value="ECO:0007669"/>
    <property type="project" value="UniProtKB-KW"/>
</dbReference>
<evidence type="ECO:0000256" key="1">
    <source>
        <dbReference type="ARBA" id="ARBA00022723"/>
    </source>
</evidence>
<dbReference type="PROSITE" id="PS50280">
    <property type="entry name" value="SET"/>
    <property type="match status" value="1"/>
</dbReference>
<evidence type="ECO:0000259" key="7">
    <source>
        <dbReference type="PROSITE" id="PS50016"/>
    </source>
</evidence>
<keyword evidence="1" id="KW-0479">Metal-binding</keyword>
<dbReference type="Gene3D" id="3.30.40.10">
    <property type="entry name" value="Zinc/RING finger domain, C3HC4 (zinc finger)"/>
    <property type="match status" value="1"/>
</dbReference>
<dbReference type="InterPro" id="IPR019787">
    <property type="entry name" value="Znf_PHD-finger"/>
</dbReference>
<dbReference type="PANTHER" id="PTHR46462:SF3">
    <property type="entry name" value="UPSET, ISOFORM A"/>
    <property type="match status" value="1"/>
</dbReference>
<name>A0A8B8UTY8_SACPA</name>